<evidence type="ECO:0000313" key="2">
    <source>
        <dbReference type="Proteomes" id="UP000559027"/>
    </source>
</evidence>
<proteinExistence type="predicted"/>
<organism evidence="1 2">
    <name type="scientific">Leucocoprinus leucothites</name>
    <dbReference type="NCBI Taxonomy" id="201217"/>
    <lineage>
        <taxon>Eukaryota</taxon>
        <taxon>Fungi</taxon>
        <taxon>Dikarya</taxon>
        <taxon>Basidiomycota</taxon>
        <taxon>Agaricomycotina</taxon>
        <taxon>Agaricomycetes</taxon>
        <taxon>Agaricomycetidae</taxon>
        <taxon>Agaricales</taxon>
        <taxon>Agaricineae</taxon>
        <taxon>Agaricaceae</taxon>
        <taxon>Leucocoprinus</taxon>
    </lineage>
</organism>
<dbReference type="EMBL" id="JAACJO010000011">
    <property type="protein sequence ID" value="KAF5352491.1"/>
    <property type="molecule type" value="Genomic_DNA"/>
</dbReference>
<accession>A0A8H5D2Q9</accession>
<dbReference type="AlphaFoldDB" id="A0A8H5D2Q9"/>
<keyword evidence="2" id="KW-1185">Reference proteome</keyword>
<evidence type="ECO:0008006" key="3">
    <source>
        <dbReference type="Google" id="ProtNLM"/>
    </source>
</evidence>
<name>A0A8H5D2Q9_9AGAR</name>
<dbReference type="Proteomes" id="UP000559027">
    <property type="component" value="Unassembled WGS sequence"/>
</dbReference>
<dbReference type="SUPFAM" id="SSF52047">
    <property type="entry name" value="RNI-like"/>
    <property type="match status" value="1"/>
</dbReference>
<evidence type="ECO:0000313" key="1">
    <source>
        <dbReference type="EMBL" id="KAF5352491.1"/>
    </source>
</evidence>
<protein>
    <recommendedName>
        <fullName evidence="3">F-box domain-containing protein</fullName>
    </recommendedName>
</protein>
<gene>
    <name evidence="1" type="ORF">D9756_006075</name>
</gene>
<reference evidence="1 2" key="1">
    <citation type="journal article" date="2020" name="ISME J.">
        <title>Uncovering the hidden diversity of litter-decomposition mechanisms in mushroom-forming fungi.</title>
        <authorList>
            <person name="Floudas D."/>
            <person name="Bentzer J."/>
            <person name="Ahren D."/>
            <person name="Johansson T."/>
            <person name="Persson P."/>
            <person name="Tunlid A."/>
        </authorList>
    </citation>
    <scope>NUCLEOTIDE SEQUENCE [LARGE SCALE GENOMIC DNA]</scope>
    <source>
        <strain evidence="1 2">CBS 146.42</strain>
    </source>
</reference>
<dbReference type="OrthoDB" id="2986625at2759"/>
<sequence>MLILDELPHDILVRVIQELSADRKALCDVRSVSRRLNGLATPFVFSDVVHYPTYHNRERGFAILSDVAERKTTVFASTRHLSVRMGVLLDQSEENYTEVWFDLWRAMLPTMTNLRSLHWDYAPLYSCPIEWVNSFIECLGKRNTLTELTIHVALERPPSELSFQPLAGLHLLTVRWMILQGPRAEFISQLAGLLCRCPDLESLEFLVEQVIYKALDPPVILRQLLPSKITVAPLKLRRLHLKGVIVHPEDFHTHLRHFRRLEELTSYLEPRISVPQYSGEICAMLHIEGIQLKRFLVESVSHPHIPRYLVSYSGLEELTMRSLDRRDDTVVTIEDFISAVHKHRLSLKLLDLDVNRISMWPQAIVSHLRLDAEQYVTLRKLRIRVCITLDDVREVKAGHFQDLLEAAARLRALRLLECPFVLYKTGSYITNRNDRDDLIEPYQGSRSSQIYSFMDRIVERFKRAHKPVFDIVLSFK</sequence>
<comment type="caution">
    <text evidence="1">The sequence shown here is derived from an EMBL/GenBank/DDBJ whole genome shotgun (WGS) entry which is preliminary data.</text>
</comment>